<evidence type="ECO:0000313" key="7">
    <source>
        <dbReference type="Proteomes" id="UP001236657"/>
    </source>
</evidence>
<evidence type="ECO:0000259" key="5">
    <source>
        <dbReference type="SMART" id="SM00363"/>
    </source>
</evidence>
<keyword evidence="2 4" id="KW-0694">RNA-binding</keyword>
<feature type="domain" description="RNA-binding S4" evidence="5">
    <location>
        <begin position="10"/>
        <end position="83"/>
    </location>
</feature>
<dbReference type="Pfam" id="PF01479">
    <property type="entry name" value="S4"/>
    <property type="match status" value="1"/>
</dbReference>
<proteinExistence type="inferred from homology"/>
<dbReference type="RefSeq" id="WP_308897102.1">
    <property type="nucleotide sequence ID" value="NZ_CP133218.1"/>
</dbReference>
<dbReference type="PIRSF" id="PIRSF016821">
    <property type="entry name" value="HSP15"/>
    <property type="match status" value="1"/>
</dbReference>
<accession>A0ABY9MV72</accession>
<dbReference type="InterPro" id="IPR036986">
    <property type="entry name" value="S4_RNA-bd_sf"/>
</dbReference>
<comment type="similarity">
    <text evidence="1 4">Belongs to the HSP15 family.</text>
</comment>
<dbReference type="Gene3D" id="3.10.290.10">
    <property type="entry name" value="RNA-binding S4 domain"/>
    <property type="match status" value="1"/>
</dbReference>
<gene>
    <name evidence="6" type="ORF">RCF98_06960</name>
</gene>
<dbReference type="CDD" id="cd00165">
    <property type="entry name" value="S4"/>
    <property type="match status" value="1"/>
</dbReference>
<dbReference type="EMBL" id="CP133218">
    <property type="protein sequence ID" value="WML92076.1"/>
    <property type="molecule type" value="Genomic_DNA"/>
</dbReference>
<evidence type="ECO:0000256" key="2">
    <source>
        <dbReference type="ARBA" id="ARBA00022884"/>
    </source>
</evidence>
<keyword evidence="7" id="KW-1185">Reference proteome</keyword>
<dbReference type="SUPFAM" id="SSF55174">
    <property type="entry name" value="Alpha-L RNA-binding motif"/>
    <property type="match status" value="1"/>
</dbReference>
<keyword evidence="3 4" id="KW-0238">DNA-binding</keyword>
<dbReference type="InterPro" id="IPR002942">
    <property type="entry name" value="S4_RNA-bd"/>
</dbReference>
<protein>
    <recommendedName>
        <fullName evidence="4">Heat shock protein 15</fullName>
    </recommendedName>
</protein>
<reference evidence="6 7" key="1">
    <citation type="submission" date="2023-08" db="EMBL/GenBank/DDBJ databases">
        <title>New molecular markers tilS and rpoB for phylogenetic and monitoring studies of the genus Thiothrix biodiversity.</title>
        <authorList>
            <person name="Ravin N.V."/>
            <person name="Smolyakov D."/>
            <person name="Markov N.D."/>
            <person name="Beletsky A.V."/>
            <person name="Mardanov A.V."/>
            <person name="Rudenko T.S."/>
            <person name="Grabovich M.Y."/>
        </authorList>
    </citation>
    <scope>NUCLEOTIDE SEQUENCE [LARGE SCALE GENOMIC DNA]</scope>
    <source>
        <strain evidence="6 7">MK1</strain>
    </source>
</reference>
<organism evidence="6 7">
    <name type="scientific">Thiothrix lacustris</name>
    <dbReference type="NCBI Taxonomy" id="525917"/>
    <lineage>
        <taxon>Bacteria</taxon>
        <taxon>Pseudomonadati</taxon>
        <taxon>Pseudomonadota</taxon>
        <taxon>Gammaproteobacteria</taxon>
        <taxon>Thiotrichales</taxon>
        <taxon>Thiotrichaceae</taxon>
        <taxon>Thiothrix</taxon>
    </lineage>
</organism>
<evidence type="ECO:0000256" key="3">
    <source>
        <dbReference type="ARBA" id="ARBA00023125"/>
    </source>
</evidence>
<dbReference type="SMART" id="SM00363">
    <property type="entry name" value="S4"/>
    <property type="match status" value="1"/>
</dbReference>
<dbReference type="Proteomes" id="UP001236657">
    <property type="component" value="Chromosome"/>
</dbReference>
<dbReference type="InterPro" id="IPR025708">
    <property type="entry name" value="HSP15"/>
</dbReference>
<evidence type="ECO:0000313" key="6">
    <source>
        <dbReference type="EMBL" id="WML92076.1"/>
    </source>
</evidence>
<name>A0ABY9MV72_9GAMM</name>
<dbReference type="PROSITE" id="PS50889">
    <property type="entry name" value="S4"/>
    <property type="match status" value="1"/>
</dbReference>
<evidence type="ECO:0000256" key="1">
    <source>
        <dbReference type="ARBA" id="ARBA00008396"/>
    </source>
</evidence>
<evidence type="ECO:0000256" key="4">
    <source>
        <dbReference type="PIRNR" id="PIRNR016821"/>
    </source>
</evidence>
<sequence>MAAEEENVSQRLDKWLWAARFFKTRPLAVEAIDGGHVRVNDERVKPARAIRPGDKLRIKKGFETWVVTVLGVNEHRRPAAEARLLYAESEHHREEREAVIEERRLHGVNIAVKKPDKRERRMIEKFKQEW</sequence>